<gene>
    <name evidence="2" type="ORF">AX760_00830</name>
</gene>
<feature type="domain" description="GCVT N-terminal" evidence="1">
    <location>
        <begin position="75"/>
        <end position="185"/>
    </location>
</feature>
<dbReference type="EMBL" id="LSRP01000001">
    <property type="protein sequence ID" value="OJG01489.1"/>
    <property type="molecule type" value="Genomic_DNA"/>
</dbReference>
<evidence type="ECO:0000313" key="3">
    <source>
        <dbReference type="Proteomes" id="UP000182661"/>
    </source>
</evidence>
<dbReference type="AlphaFoldDB" id="A0A657LYJ8"/>
<proteinExistence type="predicted"/>
<name>A0A657LYJ8_9HYPH</name>
<evidence type="ECO:0000313" key="2">
    <source>
        <dbReference type="EMBL" id="OJG01489.1"/>
    </source>
</evidence>
<dbReference type="OrthoDB" id="8098081at2"/>
<evidence type="ECO:0000259" key="1">
    <source>
        <dbReference type="Pfam" id="PF01571"/>
    </source>
</evidence>
<dbReference type="Gene3D" id="3.30.1360.120">
    <property type="entry name" value="Probable tRNA modification gtpase trme, domain 1"/>
    <property type="match status" value="1"/>
</dbReference>
<dbReference type="RefSeq" id="WP_071830927.1">
    <property type="nucleotide sequence ID" value="NZ_LSRP01000001.1"/>
</dbReference>
<accession>A0A657LYJ8</accession>
<sequence length="190" mass="19942">MVDFVLLHRAALAGARSGAFGTSMPEKRITLEALPEGHVLQVLAGRATGDVTALVASLGDGKAQSVRPVGPGQWFVVGDAVLSTVDMAERKARLSGQGSMADQAHGRVRIAISGTDVEAVLAKGTAVDLNLCEFPAGRSAMTLIGHISALITRTGEHAFEILVLRGFAESLWDELIEMSLEFGVDARPPV</sequence>
<comment type="caution">
    <text evidence="2">The sequence shown here is derived from an EMBL/GenBank/DDBJ whole genome shotgun (WGS) entry which is preliminary data.</text>
</comment>
<organism evidence="2 3">
    <name type="scientific">Pararhizobium antarcticum</name>
    <dbReference type="NCBI Taxonomy" id="1798805"/>
    <lineage>
        <taxon>Bacteria</taxon>
        <taxon>Pseudomonadati</taxon>
        <taxon>Pseudomonadota</taxon>
        <taxon>Alphaproteobacteria</taxon>
        <taxon>Hyphomicrobiales</taxon>
        <taxon>Rhizobiaceae</taxon>
        <taxon>Rhizobium/Agrobacterium group</taxon>
        <taxon>Pararhizobium</taxon>
    </lineage>
</organism>
<protein>
    <submittedName>
        <fullName evidence="2">Sarcosine oxidase subunit gamma</fullName>
    </submittedName>
</protein>
<dbReference type="InterPro" id="IPR006222">
    <property type="entry name" value="GCVT_N"/>
</dbReference>
<dbReference type="Pfam" id="PF01571">
    <property type="entry name" value="GCV_T"/>
    <property type="match status" value="1"/>
</dbReference>
<dbReference type="InterPro" id="IPR027266">
    <property type="entry name" value="TrmE/GcvT-like"/>
</dbReference>
<keyword evidence="3" id="KW-1185">Reference proteome</keyword>
<dbReference type="SUPFAM" id="SSF103025">
    <property type="entry name" value="Folate-binding domain"/>
    <property type="match status" value="1"/>
</dbReference>
<reference evidence="2 3" key="1">
    <citation type="submission" date="2016-02" db="EMBL/GenBank/DDBJ databases">
        <title>Genome sequencing of a beta-galactosidase producing bacteria Rhizobium sp. 59.</title>
        <authorList>
            <person name="Wang D."/>
            <person name="Kot W."/>
            <person name="Qin Y."/>
            <person name="Hansen L."/>
            <person name="Naqvi K."/>
            <person name="Rensing C."/>
        </authorList>
    </citation>
    <scope>NUCLEOTIDE SEQUENCE [LARGE SCALE GENOMIC DNA]</scope>
    <source>
        <strain evidence="2 3">59</strain>
    </source>
</reference>
<dbReference type="Proteomes" id="UP000182661">
    <property type="component" value="Unassembled WGS sequence"/>
</dbReference>